<feature type="domain" description="Membrane transport protein MMPL" evidence="9">
    <location>
        <begin position="101"/>
        <end position="356"/>
    </location>
</feature>
<dbReference type="Pfam" id="PF03176">
    <property type="entry name" value="MMPL"/>
    <property type="match status" value="1"/>
</dbReference>
<accession>A0ABS0H890</accession>
<gene>
    <name evidence="10" type="ORF">I0C86_38025</name>
</gene>
<dbReference type="Proteomes" id="UP000638560">
    <property type="component" value="Unassembled WGS sequence"/>
</dbReference>
<protein>
    <submittedName>
        <fullName evidence="10">MMPL family transporter</fullName>
    </submittedName>
</protein>
<dbReference type="PANTHER" id="PTHR33406:SF11">
    <property type="entry name" value="MEMBRANE PROTEIN SCO6666-RELATED"/>
    <property type="match status" value="1"/>
</dbReference>
<keyword evidence="6 8" id="KW-0472">Membrane</keyword>
<dbReference type="PANTHER" id="PTHR33406">
    <property type="entry name" value="MEMBRANE PROTEIN MJ1562-RELATED"/>
    <property type="match status" value="1"/>
</dbReference>
<feature type="transmembrane region" description="Helical" evidence="8">
    <location>
        <begin position="320"/>
        <end position="340"/>
    </location>
</feature>
<evidence type="ECO:0000256" key="2">
    <source>
        <dbReference type="ARBA" id="ARBA00010157"/>
    </source>
</evidence>
<dbReference type="EMBL" id="JADPUN010000373">
    <property type="protein sequence ID" value="MBF9134688.1"/>
    <property type="molecule type" value="Genomic_DNA"/>
</dbReference>
<keyword evidence="5 8" id="KW-1133">Transmembrane helix</keyword>
<evidence type="ECO:0000256" key="6">
    <source>
        <dbReference type="ARBA" id="ARBA00023136"/>
    </source>
</evidence>
<evidence type="ECO:0000256" key="5">
    <source>
        <dbReference type="ARBA" id="ARBA00022989"/>
    </source>
</evidence>
<dbReference type="Gene3D" id="1.20.1640.10">
    <property type="entry name" value="Multidrug efflux transporter AcrB transmembrane domain"/>
    <property type="match status" value="1"/>
</dbReference>
<name>A0ABS0H890_9ACTN</name>
<reference evidence="10 11" key="1">
    <citation type="submission" date="2020-11" db="EMBL/GenBank/DDBJ databases">
        <title>A novel isolate from a Black sea contaminated sediment with potential to produce alkanes: Plantactinospora alkalitolerans sp. nov.</title>
        <authorList>
            <person name="Carro L."/>
            <person name="Veyisoglu A."/>
            <person name="Guven K."/>
            <person name="Schumann P."/>
            <person name="Klenk H.-P."/>
            <person name="Sahin N."/>
        </authorList>
    </citation>
    <scope>NUCLEOTIDE SEQUENCE [LARGE SCALE GENOMIC DNA]</scope>
    <source>
        <strain evidence="10 11">S1510</strain>
    </source>
</reference>
<organism evidence="10 11">
    <name type="scientific">Plantactinospora alkalitolerans</name>
    <dbReference type="NCBI Taxonomy" id="2789879"/>
    <lineage>
        <taxon>Bacteria</taxon>
        <taxon>Bacillati</taxon>
        <taxon>Actinomycetota</taxon>
        <taxon>Actinomycetes</taxon>
        <taxon>Micromonosporales</taxon>
        <taxon>Micromonosporaceae</taxon>
        <taxon>Plantactinospora</taxon>
    </lineage>
</organism>
<evidence type="ECO:0000256" key="7">
    <source>
        <dbReference type="SAM" id="MobiDB-lite"/>
    </source>
</evidence>
<evidence type="ECO:0000256" key="8">
    <source>
        <dbReference type="SAM" id="Phobius"/>
    </source>
</evidence>
<feature type="compositionally biased region" description="Basic and acidic residues" evidence="7">
    <location>
        <begin position="383"/>
        <end position="393"/>
    </location>
</feature>
<keyword evidence="4 8" id="KW-0812">Transmembrane</keyword>
<evidence type="ECO:0000256" key="1">
    <source>
        <dbReference type="ARBA" id="ARBA00004651"/>
    </source>
</evidence>
<dbReference type="InterPro" id="IPR004869">
    <property type="entry name" value="MMPL_dom"/>
</dbReference>
<comment type="caution">
    <text evidence="10">The sequence shown here is derived from an EMBL/GenBank/DDBJ whole genome shotgun (WGS) entry which is preliminary data.</text>
</comment>
<dbReference type="InterPro" id="IPR050545">
    <property type="entry name" value="Mycobact_MmpL"/>
</dbReference>
<proteinExistence type="inferred from homology"/>
<evidence type="ECO:0000256" key="4">
    <source>
        <dbReference type="ARBA" id="ARBA00022692"/>
    </source>
</evidence>
<comment type="similarity">
    <text evidence="2">Belongs to the resistance-nodulation-cell division (RND) (TC 2.A.6) family. MmpL subfamily.</text>
</comment>
<sequence>GGAVDGSGGFGSSGGSGSSGGWARLARSVMRRPVLYLVGVFAVLALLAAPFFRMEAGGFDERVLPDDAPPRLVAERIASEFPGGSIAPIEVLVSGSAAADVQRFADEVARVAGVTGVQPTADHGDSTLLSVTYPGEPTGPVAESVVRLIRDIPAPAGAEVLVGGRPAADLDMLDSLTSRLPWMALIMASATLVLLFLAFGSVLLPIKAVLMNLVSIGASFGVVVWIFQDGHFAEWLGFTSTGFIEPSNPILMLAVLFGLATDYEVFLLSRIREEWDATGDNTASVSAGLQHTGRIITAAALLLIVVVAGFATGGVVFVKLIGIGMIVAIVVDATLVRALLVPATMRLLGRWNWWAPGPLAKVYQRYGIRESGPDSDDPGADPAGRESVEAAAQ</sequence>
<evidence type="ECO:0000259" key="9">
    <source>
        <dbReference type="Pfam" id="PF03176"/>
    </source>
</evidence>
<feature type="transmembrane region" description="Helical" evidence="8">
    <location>
        <begin position="295"/>
        <end position="314"/>
    </location>
</feature>
<feature type="transmembrane region" description="Helical" evidence="8">
    <location>
        <begin position="34"/>
        <end position="52"/>
    </location>
</feature>
<evidence type="ECO:0000313" key="10">
    <source>
        <dbReference type="EMBL" id="MBF9134688.1"/>
    </source>
</evidence>
<evidence type="ECO:0000256" key="3">
    <source>
        <dbReference type="ARBA" id="ARBA00022475"/>
    </source>
</evidence>
<keyword evidence="11" id="KW-1185">Reference proteome</keyword>
<feature type="transmembrane region" description="Helical" evidence="8">
    <location>
        <begin position="248"/>
        <end position="268"/>
    </location>
</feature>
<evidence type="ECO:0000313" key="11">
    <source>
        <dbReference type="Proteomes" id="UP000638560"/>
    </source>
</evidence>
<keyword evidence="3" id="KW-1003">Cell membrane</keyword>
<feature type="non-terminal residue" evidence="10">
    <location>
        <position position="1"/>
    </location>
</feature>
<comment type="subcellular location">
    <subcellularLocation>
        <location evidence="1">Cell membrane</location>
        <topology evidence="1">Multi-pass membrane protein</topology>
    </subcellularLocation>
</comment>
<dbReference type="RefSeq" id="WP_196206161.1">
    <property type="nucleotide sequence ID" value="NZ_JADPUN010000373.1"/>
</dbReference>
<feature type="region of interest" description="Disordered" evidence="7">
    <location>
        <begin position="370"/>
        <end position="393"/>
    </location>
</feature>
<feature type="transmembrane region" description="Helical" evidence="8">
    <location>
        <begin position="209"/>
        <end position="228"/>
    </location>
</feature>
<feature type="transmembrane region" description="Helical" evidence="8">
    <location>
        <begin position="180"/>
        <end position="202"/>
    </location>
</feature>
<dbReference type="SUPFAM" id="SSF82866">
    <property type="entry name" value="Multidrug efflux transporter AcrB transmembrane domain"/>
    <property type="match status" value="1"/>
</dbReference>